<gene>
    <name evidence="2" type="ORF">SAMN02787144_101919</name>
</gene>
<protein>
    <recommendedName>
        <fullName evidence="1">DUF6879 domain-containing protein</fullName>
    </recommendedName>
</protein>
<dbReference type="AlphaFoldDB" id="A0A1K2EEA7"/>
<reference evidence="2 3" key="1">
    <citation type="submission" date="2016-11" db="EMBL/GenBank/DDBJ databases">
        <authorList>
            <person name="Jaros S."/>
            <person name="Januszkiewicz K."/>
            <person name="Wedrychowicz H."/>
        </authorList>
    </citation>
    <scope>NUCLEOTIDE SEQUENCE [LARGE SCALE GENOMIC DNA]</scope>
    <source>
        <strain evidence="2 3">OK807</strain>
    </source>
</reference>
<organism evidence="2 3">
    <name type="scientific">Streptomyces atratus</name>
    <dbReference type="NCBI Taxonomy" id="1893"/>
    <lineage>
        <taxon>Bacteria</taxon>
        <taxon>Bacillati</taxon>
        <taxon>Actinomycetota</taxon>
        <taxon>Actinomycetes</taxon>
        <taxon>Kitasatosporales</taxon>
        <taxon>Streptomycetaceae</taxon>
        <taxon>Streptomyces</taxon>
    </lineage>
</organism>
<dbReference type="STRING" id="1893.SAMN02787144_101919"/>
<proteinExistence type="predicted"/>
<dbReference type="OrthoDB" id="3821358at2"/>
<accession>A0A1K2EEA7</accession>
<evidence type="ECO:0000259" key="1">
    <source>
        <dbReference type="Pfam" id="PF21806"/>
    </source>
</evidence>
<evidence type="ECO:0000313" key="3">
    <source>
        <dbReference type="Proteomes" id="UP000181909"/>
    </source>
</evidence>
<dbReference type="InterPro" id="IPR049244">
    <property type="entry name" value="DUF6879"/>
</dbReference>
<dbReference type="Proteomes" id="UP000181909">
    <property type="component" value="Unassembled WGS sequence"/>
</dbReference>
<name>A0A1K2EEA7_STRAR</name>
<dbReference type="Pfam" id="PF21806">
    <property type="entry name" value="DUF6879"/>
    <property type="match status" value="1"/>
</dbReference>
<feature type="domain" description="DUF6879" evidence="1">
    <location>
        <begin position="9"/>
        <end position="171"/>
    </location>
</feature>
<dbReference type="RefSeq" id="WP_072487778.1">
    <property type="nucleotide sequence ID" value="NZ_CP108276.1"/>
</dbReference>
<evidence type="ECO:0000313" key="2">
    <source>
        <dbReference type="EMBL" id="SFY34031.1"/>
    </source>
</evidence>
<dbReference type="EMBL" id="FPJO01000019">
    <property type="protein sequence ID" value="SFY34031.1"/>
    <property type="molecule type" value="Genomic_DNA"/>
</dbReference>
<sequence length="178" mass="20632">MTLFIDDETFGDYFTGFEHTAWRLETRRGYDSDRTSERYQQFLSGEELPDNTNSPWCANIRFQTEQGKRIERVRIVDSPPTEDQLFLLASAARNNAAGEDIRNLWRADASELGLPDVDFWLFDSRRALVLHFDEQDRLLGTELVEDPARILAFCQVRDAAWHRAIPRTEFVTQVASTV</sequence>